<accession>A0A834TZ38</accession>
<protein>
    <submittedName>
        <fullName evidence="1">Uncharacterized protein</fullName>
    </submittedName>
</protein>
<evidence type="ECO:0000313" key="1">
    <source>
        <dbReference type="EMBL" id="KAF7831032.1"/>
    </source>
</evidence>
<proteinExistence type="predicted"/>
<evidence type="ECO:0000313" key="2">
    <source>
        <dbReference type="Proteomes" id="UP000634136"/>
    </source>
</evidence>
<comment type="caution">
    <text evidence="1">The sequence shown here is derived from an EMBL/GenBank/DDBJ whole genome shotgun (WGS) entry which is preliminary data.</text>
</comment>
<gene>
    <name evidence="1" type="ORF">G2W53_013365</name>
</gene>
<dbReference type="EMBL" id="JAAIUW010000005">
    <property type="protein sequence ID" value="KAF7831032.1"/>
    <property type="molecule type" value="Genomic_DNA"/>
</dbReference>
<reference evidence="1" key="1">
    <citation type="submission" date="2020-09" db="EMBL/GenBank/DDBJ databases">
        <title>Genome-Enabled Discovery of Anthraquinone Biosynthesis in Senna tora.</title>
        <authorList>
            <person name="Kang S.-H."/>
            <person name="Pandey R.P."/>
            <person name="Lee C.-M."/>
            <person name="Sim J.-S."/>
            <person name="Jeong J.-T."/>
            <person name="Choi B.-S."/>
            <person name="Jung M."/>
            <person name="Ginzburg D."/>
            <person name="Zhao K."/>
            <person name="Won S.Y."/>
            <person name="Oh T.-J."/>
            <person name="Yu Y."/>
            <person name="Kim N.-H."/>
            <person name="Lee O.R."/>
            <person name="Lee T.-H."/>
            <person name="Bashyal P."/>
            <person name="Kim T.-S."/>
            <person name="Lee W.-H."/>
            <person name="Kawkins C."/>
            <person name="Kim C.-K."/>
            <person name="Kim J.S."/>
            <person name="Ahn B.O."/>
            <person name="Rhee S.Y."/>
            <person name="Sohng J.K."/>
        </authorList>
    </citation>
    <scope>NUCLEOTIDE SEQUENCE</scope>
    <source>
        <tissue evidence="1">Leaf</tissue>
    </source>
</reference>
<name>A0A834TZ38_9FABA</name>
<dbReference type="AlphaFoldDB" id="A0A834TZ38"/>
<keyword evidence="2" id="KW-1185">Reference proteome</keyword>
<sequence length="21" mass="2362">MGVGTWKSSIWAKVIEKSVRV</sequence>
<organism evidence="1 2">
    <name type="scientific">Senna tora</name>
    <dbReference type="NCBI Taxonomy" id="362788"/>
    <lineage>
        <taxon>Eukaryota</taxon>
        <taxon>Viridiplantae</taxon>
        <taxon>Streptophyta</taxon>
        <taxon>Embryophyta</taxon>
        <taxon>Tracheophyta</taxon>
        <taxon>Spermatophyta</taxon>
        <taxon>Magnoliopsida</taxon>
        <taxon>eudicotyledons</taxon>
        <taxon>Gunneridae</taxon>
        <taxon>Pentapetalae</taxon>
        <taxon>rosids</taxon>
        <taxon>fabids</taxon>
        <taxon>Fabales</taxon>
        <taxon>Fabaceae</taxon>
        <taxon>Caesalpinioideae</taxon>
        <taxon>Cassia clade</taxon>
        <taxon>Senna</taxon>
    </lineage>
</organism>
<dbReference type="Proteomes" id="UP000634136">
    <property type="component" value="Unassembled WGS sequence"/>
</dbReference>